<feature type="domain" description="Lipocalin/cytosolic fatty-acid binding" evidence="1">
    <location>
        <begin position="14"/>
        <end position="121"/>
    </location>
</feature>
<dbReference type="AlphaFoldDB" id="A0A8J2JZY1"/>
<name>A0A8J2JZY1_9HEXA</name>
<dbReference type="InterPro" id="IPR031259">
    <property type="entry name" value="ILBP"/>
</dbReference>
<dbReference type="EMBL" id="CAJVCH010189277">
    <property type="protein sequence ID" value="CAG7730125.1"/>
    <property type="molecule type" value="Genomic_DNA"/>
</dbReference>
<dbReference type="PANTHER" id="PTHR11955">
    <property type="entry name" value="FATTY ACID BINDING PROTEIN"/>
    <property type="match status" value="1"/>
</dbReference>
<accession>A0A8J2JZY1</accession>
<dbReference type="GO" id="GO:0008289">
    <property type="term" value="F:lipid binding"/>
    <property type="evidence" value="ECO:0007669"/>
    <property type="project" value="InterPro"/>
</dbReference>
<dbReference type="OrthoDB" id="354351at2759"/>
<sequence length="123" mass="14194">MYREKDEHRYLISGVGFVLRKLGSTSKPETEIEEQDGNWRITTKTAFKTTEIKFKLGEPFQEETADGRKCESVVTMQGEDTLHQKQLCSGKNHEIIRKFQGDEMVMTLKSGDVTAVRTYKKKM</sequence>
<organism evidence="2 3">
    <name type="scientific">Allacma fusca</name>
    <dbReference type="NCBI Taxonomy" id="39272"/>
    <lineage>
        <taxon>Eukaryota</taxon>
        <taxon>Metazoa</taxon>
        <taxon>Ecdysozoa</taxon>
        <taxon>Arthropoda</taxon>
        <taxon>Hexapoda</taxon>
        <taxon>Collembola</taxon>
        <taxon>Symphypleona</taxon>
        <taxon>Sminthuridae</taxon>
        <taxon>Allacma</taxon>
    </lineage>
</organism>
<protein>
    <recommendedName>
        <fullName evidence="1">Lipocalin/cytosolic fatty-acid binding domain-containing protein</fullName>
    </recommendedName>
</protein>
<evidence type="ECO:0000259" key="1">
    <source>
        <dbReference type="Pfam" id="PF00061"/>
    </source>
</evidence>
<comment type="caution">
    <text evidence="2">The sequence shown here is derived from an EMBL/GenBank/DDBJ whole genome shotgun (WGS) entry which is preliminary data.</text>
</comment>
<proteinExistence type="predicted"/>
<dbReference type="Proteomes" id="UP000708208">
    <property type="component" value="Unassembled WGS sequence"/>
</dbReference>
<dbReference type="Pfam" id="PF00061">
    <property type="entry name" value="Lipocalin"/>
    <property type="match status" value="1"/>
</dbReference>
<gene>
    <name evidence="2" type="ORF">AFUS01_LOCUS18795</name>
</gene>
<keyword evidence="3" id="KW-1185">Reference proteome</keyword>
<reference evidence="2" key="1">
    <citation type="submission" date="2021-06" db="EMBL/GenBank/DDBJ databases">
        <authorList>
            <person name="Hodson N. C."/>
            <person name="Mongue J. A."/>
            <person name="Jaron S. K."/>
        </authorList>
    </citation>
    <scope>NUCLEOTIDE SEQUENCE</scope>
</reference>
<evidence type="ECO:0000313" key="3">
    <source>
        <dbReference type="Proteomes" id="UP000708208"/>
    </source>
</evidence>
<dbReference type="InterPro" id="IPR000566">
    <property type="entry name" value="Lipocln_cytosolic_FA-bd_dom"/>
</dbReference>
<evidence type="ECO:0000313" key="2">
    <source>
        <dbReference type="EMBL" id="CAG7730125.1"/>
    </source>
</evidence>